<feature type="compositionally biased region" description="Basic and acidic residues" evidence="1">
    <location>
        <begin position="369"/>
        <end position="395"/>
    </location>
</feature>
<feature type="compositionally biased region" description="Acidic residues" evidence="1">
    <location>
        <begin position="507"/>
        <end position="516"/>
    </location>
</feature>
<dbReference type="VEuPathDB" id="VectorBase:BGLB009540"/>
<feature type="compositionally biased region" description="Polar residues" evidence="1">
    <location>
        <begin position="607"/>
        <end position="618"/>
    </location>
</feature>
<feature type="compositionally biased region" description="Basic and acidic residues" evidence="1">
    <location>
        <begin position="653"/>
        <end position="669"/>
    </location>
</feature>
<feature type="compositionally biased region" description="Basic and acidic residues" evidence="1">
    <location>
        <begin position="2542"/>
        <end position="2573"/>
    </location>
</feature>
<feature type="compositionally biased region" description="Polar residues" evidence="1">
    <location>
        <begin position="1475"/>
        <end position="1492"/>
    </location>
</feature>
<feature type="compositionally biased region" description="Basic and acidic residues" evidence="1">
    <location>
        <begin position="1392"/>
        <end position="1410"/>
    </location>
</feature>
<feature type="region of interest" description="Disordered" evidence="1">
    <location>
        <begin position="2427"/>
        <end position="3159"/>
    </location>
</feature>
<feature type="region of interest" description="Disordered" evidence="1">
    <location>
        <begin position="1174"/>
        <end position="1217"/>
    </location>
</feature>
<feature type="compositionally biased region" description="Low complexity" evidence="1">
    <location>
        <begin position="1561"/>
        <end position="1590"/>
    </location>
</feature>
<feature type="region of interest" description="Disordered" evidence="1">
    <location>
        <begin position="966"/>
        <end position="1057"/>
    </location>
</feature>
<dbReference type="KEGG" id="bgt:106071799"/>
<feature type="compositionally biased region" description="Low complexity" evidence="1">
    <location>
        <begin position="351"/>
        <end position="364"/>
    </location>
</feature>
<feature type="region of interest" description="Disordered" evidence="1">
    <location>
        <begin position="215"/>
        <end position="313"/>
    </location>
</feature>
<feature type="region of interest" description="Disordered" evidence="1">
    <location>
        <begin position="782"/>
        <end position="821"/>
    </location>
</feature>
<feature type="compositionally biased region" description="Basic and acidic residues" evidence="1">
    <location>
        <begin position="2784"/>
        <end position="3062"/>
    </location>
</feature>
<dbReference type="STRING" id="6526.A0A2C9JXB7"/>
<feature type="compositionally biased region" description="Polar residues" evidence="1">
    <location>
        <begin position="3123"/>
        <end position="3134"/>
    </location>
</feature>
<dbReference type="OrthoDB" id="6162958at2759"/>
<feature type="compositionally biased region" description="Acidic residues" evidence="1">
    <location>
        <begin position="1795"/>
        <end position="1826"/>
    </location>
</feature>
<feature type="compositionally biased region" description="Low complexity" evidence="1">
    <location>
        <begin position="258"/>
        <end position="268"/>
    </location>
</feature>
<feature type="compositionally biased region" description="Basic and acidic residues" evidence="1">
    <location>
        <begin position="3141"/>
        <end position="3159"/>
    </location>
</feature>
<evidence type="ECO:0000313" key="2">
    <source>
        <dbReference type="EnsemblMetazoa" id="BGLB009540-PB"/>
    </source>
</evidence>
<gene>
    <name evidence="2" type="primary">106071799</name>
</gene>
<feature type="compositionally biased region" description="Basic and acidic residues" evidence="1">
    <location>
        <begin position="466"/>
        <end position="475"/>
    </location>
</feature>
<feature type="region of interest" description="Disordered" evidence="1">
    <location>
        <begin position="162"/>
        <end position="182"/>
    </location>
</feature>
<feature type="compositionally biased region" description="Low complexity" evidence="1">
    <location>
        <begin position="2640"/>
        <end position="2650"/>
    </location>
</feature>
<feature type="region of interest" description="Disordered" evidence="1">
    <location>
        <begin position="1295"/>
        <end position="1367"/>
    </location>
</feature>
<feature type="compositionally biased region" description="Low complexity" evidence="1">
    <location>
        <begin position="2583"/>
        <end position="2597"/>
    </location>
</feature>
<protein>
    <submittedName>
        <fullName evidence="2">Uncharacterized protein</fullName>
    </submittedName>
</protein>
<feature type="compositionally biased region" description="Polar residues" evidence="1">
    <location>
        <begin position="3103"/>
        <end position="3112"/>
    </location>
</feature>
<proteinExistence type="predicted"/>
<feature type="compositionally biased region" description="Basic and acidic residues" evidence="1">
    <location>
        <begin position="1827"/>
        <end position="1871"/>
    </location>
</feature>
<feature type="compositionally biased region" description="Polar residues" evidence="1">
    <location>
        <begin position="2696"/>
        <end position="2710"/>
    </location>
</feature>
<feature type="compositionally biased region" description="Polar residues" evidence="1">
    <location>
        <begin position="1884"/>
        <end position="1903"/>
    </location>
</feature>
<feature type="region of interest" description="Disordered" evidence="1">
    <location>
        <begin position="1382"/>
        <end position="1410"/>
    </location>
</feature>
<feature type="compositionally biased region" description="Basic and acidic residues" evidence="1">
    <location>
        <begin position="1040"/>
        <end position="1057"/>
    </location>
</feature>
<feature type="region of interest" description="Disordered" evidence="1">
    <location>
        <begin position="487"/>
        <end position="522"/>
    </location>
</feature>
<feature type="compositionally biased region" description="Polar residues" evidence="1">
    <location>
        <begin position="2019"/>
        <end position="2028"/>
    </location>
</feature>
<feature type="region of interest" description="Disordered" evidence="1">
    <location>
        <begin position="2371"/>
        <end position="2415"/>
    </location>
</feature>
<feature type="region of interest" description="Disordered" evidence="1">
    <location>
        <begin position="1783"/>
        <end position="1910"/>
    </location>
</feature>
<organism evidence="2 3">
    <name type="scientific">Biomphalaria glabrata</name>
    <name type="common">Bloodfluke planorb</name>
    <name type="synonym">Freshwater snail</name>
    <dbReference type="NCBI Taxonomy" id="6526"/>
    <lineage>
        <taxon>Eukaryota</taxon>
        <taxon>Metazoa</taxon>
        <taxon>Spiralia</taxon>
        <taxon>Lophotrochozoa</taxon>
        <taxon>Mollusca</taxon>
        <taxon>Gastropoda</taxon>
        <taxon>Heterobranchia</taxon>
        <taxon>Euthyneura</taxon>
        <taxon>Panpulmonata</taxon>
        <taxon>Hygrophila</taxon>
        <taxon>Lymnaeoidea</taxon>
        <taxon>Planorbidae</taxon>
        <taxon>Biomphalaria</taxon>
    </lineage>
</organism>
<feature type="compositionally biased region" description="Polar residues" evidence="1">
    <location>
        <begin position="2674"/>
        <end position="2685"/>
    </location>
</feature>
<feature type="compositionally biased region" description="Polar residues" evidence="1">
    <location>
        <begin position="215"/>
        <end position="228"/>
    </location>
</feature>
<feature type="compositionally biased region" description="Acidic residues" evidence="1">
    <location>
        <begin position="1016"/>
        <end position="1039"/>
    </location>
</feature>
<feature type="compositionally biased region" description="Basic and acidic residues" evidence="1">
    <location>
        <begin position="47"/>
        <end position="59"/>
    </location>
</feature>
<evidence type="ECO:0000313" key="3">
    <source>
        <dbReference type="Proteomes" id="UP000076420"/>
    </source>
</evidence>
<feature type="compositionally biased region" description="Polar residues" evidence="1">
    <location>
        <begin position="2293"/>
        <end position="2303"/>
    </location>
</feature>
<dbReference type="Proteomes" id="UP000076420">
    <property type="component" value="Unassembled WGS sequence"/>
</dbReference>
<reference evidence="2" key="1">
    <citation type="submission" date="2020-05" db="UniProtKB">
        <authorList>
            <consortium name="EnsemblMetazoa"/>
        </authorList>
    </citation>
    <scope>IDENTIFICATION</scope>
    <source>
        <strain evidence="2">BB02</strain>
    </source>
</reference>
<feature type="compositionally biased region" description="Polar residues" evidence="1">
    <location>
        <begin position="564"/>
        <end position="573"/>
    </location>
</feature>
<name>A0A2C9JXB7_BIOGL</name>
<feature type="compositionally biased region" description="Basic and acidic residues" evidence="1">
    <location>
        <begin position="802"/>
        <end position="814"/>
    </location>
</feature>
<feature type="region of interest" description="Disordered" evidence="1">
    <location>
        <begin position="2016"/>
        <end position="2049"/>
    </location>
</feature>
<dbReference type="EnsemblMetazoa" id="BGLB009540-RB">
    <property type="protein sequence ID" value="BGLB009540-PB"/>
    <property type="gene ID" value="BGLB009540"/>
</dbReference>
<feature type="compositionally biased region" description="Low complexity" evidence="1">
    <location>
        <begin position="1525"/>
        <end position="1551"/>
    </location>
</feature>
<feature type="compositionally biased region" description="Polar residues" evidence="1">
    <location>
        <begin position="2766"/>
        <end position="2783"/>
    </location>
</feature>
<feature type="region of interest" description="Disordered" evidence="1">
    <location>
        <begin position="1119"/>
        <end position="1143"/>
    </location>
</feature>
<feature type="compositionally biased region" description="Polar residues" evidence="1">
    <location>
        <begin position="2497"/>
        <end position="2507"/>
    </location>
</feature>
<feature type="compositionally biased region" description="Polar residues" evidence="1">
    <location>
        <begin position="2605"/>
        <end position="2618"/>
    </location>
</feature>
<feature type="region of interest" description="Disordered" evidence="1">
    <location>
        <begin position="2293"/>
        <end position="2356"/>
    </location>
</feature>
<feature type="compositionally biased region" description="Low complexity" evidence="1">
    <location>
        <begin position="2375"/>
        <end position="2399"/>
    </location>
</feature>
<feature type="compositionally biased region" description="Acidic residues" evidence="1">
    <location>
        <begin position="300"/>
        <end position="313"/>
    </location>
</feature>
<feature type="region of interest" description="Disordered" evidence="1">
    <location>
        <begin position="588"/>
        <end position="694"/>
    </location>
</feature>
<feature type="compositionally biased region" description="Acidic residues" evidence="1">
    <location>
        <begin position="989"/>
        <end position="1005"/>
    </location>
</feature>
<feature type="compositionally biased region" description="Polar residues" evidence="1">
    <location>
        <begin position="2313"/>
        <end position="2332"/>
    </location>
</feature>
<feature type="compositionally biased region" description="Pro residues" evidence="1">
    <location>
        <begin position="2528"/>
        <end position="2537"/>
    </location>
</feature>
<dbReference type="VEuPathDB" id="VectorBase:BGLAX_043244"/>
<feature type="compositionally biased region" description="Basic and acidic residues" evidence="1">
    <location>
        <begin position="269"/>
        <end position="299"/>
    </location>
</feature>
<sequence length="3159" mass="351558">MDRWIPKGGPPPPQSDGAFERFLTAAIATIITIMFSWRLLDKINDEDREDERTTEEWRRPSGASSSASGGERGKQTTPVNASDFDGGKLDALNQRVLALTETLGRSRAVSGGGVGYQTTTLKPIIRIPVDIPLDGDEDVGSPEEIIYRPVWETTTAHEKSRFRCEEGAPTTMEPGDSTADHKTDRLMSERQDSSFDSNTIADEVASSTETLLLQRSLSQPGSEPCHSSSETEHFVDSSGEDLGGDGPPTYQHHQLNVSTDSSSGGANSSKEEYRHILDDENYRPYRDGYRNSEERHYDDRDDSDDDFMGFSEDLDTDYAHDDIQPRELDSDEELFCCSTLEPIIEEDSDEMTTSSSESTNSSRSGKAYYESRHREHEYDLEYEERKHGLSSERRRFPNRFRGRTDDDLDSAKSSTTRNVMPPLLHTRPSTAVPSRRPVASHLLGSTPRDLERSRLNGVNTGFATDPDNRGDTARGDDYYDAQALERYGVGGSESRPVLDPLFKETDLDASDPEEDSSNFPSEEEYVKYVRSYGSSVDRLTGKLKSTVTNAKPSLFPHSQAPIDSRQTFPSSRAGQIADQVVPDKFARTSAVKSEVEDSASESDESVQTVITRQASAESGDSPVHGPTLLALRPNPVKTKRPLSDGAAYGNKKLKGEEDKEEAYFRDRYVSEGGGVPFGEEEEDNGDAYGNENDNKQDLKAYKSYAALDSEGLGSPVQIKSAFSNIFEIDETNSQARDLNLNQGEFTVPESINTEDTIFSPETHSSDSNNVPSVEVKLPGVVNSPFRQDNETKAMDRSGYSTRTEESGDGKRSEQGDESEEWEEQIIEETFVVPLTPERAILKTLQSVKELLDQRSEIRRRQRLGMDVVTSSEPIEEECQSTCTSTMIEVDGYGAAGFETYEFIEEDAGEEFPEESNALVRPATIVDTKSKLGFQLNLDEYKTNEYTTESGWPIVRYIEKERVFVEEDGHDDHEVPVAVVDTSDQRADEAPSEEETNIDDVEEEGSYSDQRSKERTDESEESEIDGDDDDESDDESDEESSGDKSADDQKDKAEDNVDGKMEEKFAFVECKDENLVAPFATLETPVRDKRSHSQRIYLEEERYSKLEFGEVKLPSFTRTPFADLKLPSPISPQSSTPENYKPSVKADMRALSPPPIEMLTPSQPSSKLKFTPEVITAPSPNIPKREETASASVADSNKLKLHSTSGFEPEKRKLIDSEEPYEPFDDFNSFLSGIPASSEPFSEEDYDSFVRQIAEKDDVEIFELDTLKTPLSAAGILSGNLASPFKKQEVFSFESKEQVRPVPLARKHSLKEKKPESQNVEDATGESEVKKAKLKRTSTAQSEEDFGVGRRASVGSTGDEESISALNRSFEETSSRSFAIERYDSEPGVSRSLSRESLMRSISREGVDSPTHDFITLLESPLRPLIPPRPSSGVSQEPVLDVVFEVPVPPYDSSRSQSSSSAEPTTPATPLTPATVESSPSSVTRPQSISKTPNIPAGEIRTLTPVAQLETSPLVKPPVTKLESSPVVKPPTVTKVDSSPVVKPPTVTKVDSSPVVKPPTATKVDSSPVVKPPSVTKVESSPVVKPPTVTKLESSPVVKPPTVTKLESSPVVKPPTVIKVESSPMAKPPIPTKPKFSSVVQTPPVNKLESTSTVQSPQVPKLESSPAVKPPTVAKSEEGSAVLPPPVKWTRVIPGSNFVEEKLSPNTSTNVSEEILKKLPDTPERKLIASMDNPELERPDVMDLEFADADEDGPELFSPSMSIDRFETKIEEIPKVRPVLENNVLNFSINKTVSEEKDETESGETEEEGSEDSEMTDSSSSEEESDEKESNDRMSEKDKSNVDKNDNLVVEDEVKKMLVDKLTEKRAEEKVLSHSAESIDDVMPQDSTSVSATTSPGVVSSDSAESPVRSAKSLSLPLSVPFRGTAWAHAQFGQAPAKPRSMKEIKKKFKPYKSVLTQQPPTTPTTPPSPKITPFVLPDHLITPSRIKIVQSRNRFLSEQNLNSDPLASEFEARKEALQNAGTTKTAPSTPLKERKYTPKSLASSSKYRSQEQLEKIKNMINLTRKSESNLHTAHLNCLHSDCIFTEKGRREIMDKALSIDSIHSELYSQLQQLNSRDYLDNSGMGDAFFPETNSDLFDLTFPFQDDRRQVLDRPASMSELRHASDYTTISGSGSGFYETPTSKSGKNRFANRQYKKSKSLCTLETNIDDDHFATSPTEDGLQRVPSVHELRISKSLQKLNVPDWYKQSSLSKSGSCLLKYGSSSTMSSWQMSPSLISSPCTTPSTMSNVVIKTRVQPPTSARNLRSPRYPSKSAPTTPLFDNQSFDNASKPTTPTPVKLPSEQQRNKEKPKSLMPIPIVPFDKIRAMFEKKKENAQPSKQAESPASPASPTSKSQAPSQDKSLPPLKINIKAEEEEDLYDDVVPKVIVSPSDPNVKSILKRPGLEKEKRYSDIVESPEPDEEPIILRPVPTRPTEASPTVTAPLLVTKPLQVEPSVEVTSTSNQVETTPKPPITDVSKPAPLEKPALRPKPIPPPRPNSSEIKPKVEIPDKKIEEIREKQKSPVHTKATEQKDVNPIAKPKGFSFFKSLRSSSSSSSEDLKNRKSPISPSKNLSPDSSYDSDKFPASPAIRVSPTDRKSPPSVVVSQEPVSDPRPSPASQPLTQNSVIAKAETQRTISPESIQETNIDDSFEDSAPASQESFSKRAQSPAQAPEAEKKRSWFPKARLSKSKSPTEPEKALPKTKPKVSELQSKFEVPEFAQEPRRLTSSRTPSIHNESFTSNASEDHRQAAVESRSPVRETDLDRSLDLKSPRSSARDRDVGLDSSESKGKPSDSDTSFTRDSDKRSSDRGSRISSDDRGVALESDRKRDSSFSSRDDSRDTIDRDSFLRDSDRGDRDYNRKEDRRDRDYDRRDSDRRDRDYDRREKDRDRDYDRRESDRRDRDYDRRDSDRRDRDYDRRDSDRRDRDYDRDRDRDYDKRDRSYDSRGRDYDRGQQDRDSLDRRRGYEKQDDSRKEREWSPRDRRQDLDKANSSRASSRDLDTSRDSRAGLRRPSDNEDAPKLRVGASQESLRSAGRTWQPKPRGSRSSVSPQARDVSPTKPVESNGTSSKQSPHRYPVPGSAFSSTKPNTAAGLNTPPLSRHDVKTQETAKSLKETTV</sequence>
<feature type="region of interest" description="Disordered" evidence="1">
    <location>
        <begin position="547"/>
        <end position="575"/>
    </location>
</feature>
<feature type="region of interest" description="Disordered" evidence="1">
    <location>
        <begin position="1620"/>
        <end position="1686"/>
    </location>
</feature>
<accession>A0A2C9JXB7</accession>
<feature type="region of interest" description="Disordered" evidence="1">
    <location>
        <begin position="47"/>
        <end position="87"/>
    </location>
</feature>
<feature type="compositionally biased region" description="Basic and acidic residues" evidence="1">
    <location>
        <begin position="2442"/>
        <end position="2452"/>
    </location>
</feature>
<feature type="compositionally biased region" description="Polar residues" evidence="1">
    <location>
        <begin position="1637"/>
        <end position="1657"/>
    </location>
</feature>
<evidence type="ECO:0000256" key="1">
    <source>
        <dbReference type="SAM" id="MobiDB-lite"/>
    </source>
</evidence>
<feature type="compositionally biased region" description="Low complexity" evidence="1">
    <location>
        <begin position="1450"/>
        <end position="1474"/>
    </location>
</feature>
<feature type="region of interest" description="Disordered" evidence="1">
    <location>
        <begin position="1447"/>
        <end position="1608"/>
    </location>
</feature>
<feature type="region of interest" description="Disordered" evidence="1">
    <location>
        <begin position="343"/>
        <end position="475"/>
    </location>
</feature>